<name>A0A969TV63_9BACI</name>
<gene>
    <name evidence="1" type="ORF">HCN83_00440</name>
</gene>
<dbReference type="Gene3D" id="3.40.50.1820">
    <property type="entry name" value="alpha/beta hydrolase"/>
    <property type="match status" value="1"/>
</dbReference>
<evidence type="ECO:0008006" key="3">
    <source>
        <dbReference type="Google" id="ProtNLM"/>
    </source>
</evidence>
<accession>A0A969TV63</accession>
<dbReference type="RefSeq" id="WP_168004342.1">
    <property type="nucleotide sequence ID" value="NZ_JAATHJ010000001.1"/>
</dbReference>
<organism evidence="1 2">
    <name type="scientific">Alkalicoccus luteus</name>
    <dbReference type="NCBI Taxonomy" id="1237094"/>
    <lineage>
        <taxon>Bacteria</taxon>
        <taxon>Bacillati</taxon>
        <taxon>Bacillota</taxon>
        <taxon>Bacilli</taxon>
        <taxon>Bacillales</taxon>
        <taxon>Bacillaceae</taxon>
        <taxon>Alkalicoccus</taxon>
    </lineage>
</organism>
<dbReference type="InterPro" id="IPR029058">
    <property type="entry name" value="AB_hydrolase_fold"/>
</dbReference>
<proteinExistence type="predicted"/>
<keyword evidence="2" id="KW-1185">Reference proteome</keyword>
<dbReference type="SUPFAM" id="SSF53474">
    <property type="entry name" value="alpha/beta-Hydrolases"/>
    <property type="match status" value="1"/>
</dbReference>
<dbReference type="AlphaFoldDB" id="A0A969TV63"/>
<evidence type="ECO:0000313" key="1">
    <source>
        <dbReference type="EMBL" id="NJP36054.1"/>
    </source>
</evidence>
<dbReference type="EMBL" id="JAATHJ010000001">
    <property type="protein sequence ID" value="NJP36054.1"/>
    <property type="molecule type" value="Genomic_DNA"/>
</dbReference>
<comment type="caution">
    <text evidence="1">The sequence shown here is derived from an EMBL/GenBank/DDBJ whole genome shotgun (WGS) entry which is preliminary data.</text>
</comment>
<evidence type="ECO:0000313" key="2">
    <source>
        <dbReference type="Proteomes" id="UP000752012"/>
    </source>
</evidence>
<sequence>MTFTYKLRKPAAPAEANPVVFLLHGMGSNEQDMLALGEELSDRFYVFSLRGHLPHPPGYAYFTVEEFGKPHHDVFADAMERLTEFIEDSLNKHPIDPEHV</sequence>
<protein>
    <recommendedName>
        <fullName evidence="3">Phospholipase/carboxylesterase</fullName>
    </recommendedName>
</protein>
<dbReference type="Proteomes" id="UP000752012">
    <property type="component" value="Unassembled WGS sequence"/>
</dbReference>
<reference evidence="1 2" key="1">
    <citation type="submission" date="2020-03" db="EMBL/GenBank/DDBJ databases">
        <title>Assessment of the enzymatic potential of alkaline-tolerant lipase obtained from Bacillus luteus H11 (technogenic soil) for the bioremediation of saline soils contaminated with petroleum substances.</title>
        <authorList>
            <person name="Kalwasinska A."/>
        </authorList>
    </citation>
    <scope>NUCLEOTIDE SEQUENCE [LARGE SCALE GENOMIC DNA]</scope>
    <source>
        <strain evidence="1 2">H11</strain>
    </source>
</reference>